<keyword evidence="4" id="KW-1185">Reference proteome</keyword>
<evidence type="ECO:0000313" key="3">
    <source>
        <dbReference type="EMBL" id="WZU64540.1"/>
    </source>
</evidence>
<evidence type="ECO:0000313" key="4">
    <source>
        <dbReference type="Proteomes" id="UP001451782"/>
    </source>
</evidence>
<name>A0AAN0M4J9_9RHOB</name>
<dbReference type="Proteomes" id="UP001451782">
    <property type="component" value="Chromosome"/>
</dbReference>
<dbReference type="Pfam" id="PF07728">
    <property type="entry name" value="AAA_5"/>
    <property type="match status" value="1"/>
</dbReference>
<reference evidence="3 4" key="1">
    <citation type="submission" date="2024-04" db="EMBL/GenBank/DDBJ databases">
        <title>Phylogenomic analyses of a clade within the roseobacter group suggest taxonomic reassignments of species of the genera Aestuariivita, Citreicella, Loktanella, Nautella, Pelagibaca, Ruegeria, Thalassobius, Thiobacimonas and Tropicibacter, and the proposal o.</title>
        <authorList>
            <person name="Jeon C.O."/>
        </authorList>
    </citation>
    <scope>NUCLEOTIDE SEQUENCE [LARGE SCALE GENOMIC DNA]</scope>
    <source>
        <strain evidence="3 4">G8-12</strain>
    </source>
</reference>
<protein>
    <submittedName>
        <fullName evidence="3">AAA family ATPase</fullName>
    </submittedName>
</protein>
<dbReference type="InterPro" id="IPR011704">
    <property type="entry name" value="ATPase_dyneun-rel_AAA"/>
</dbReference>
<proteinExistence type="predicted"/>
<evidence type="ECO:0000256" key="1">
    <source>
        <dbReference type="SAM" id="MobiDB-lite"/>
    </source>
</evidence>
<organism evidence="3 4">
    <name type="scientific">Yoonia algicola</name>
    <dbReference type="NCBI Taxonomy" id="3137368"/>
    <lineage>
        <taxon>Bacteria</taxon>
        <taxon>Pseudomonadati</taxon>
        <taxon>Pseudomonadota</taxon>
        <taxon>Alphaproteobacteria</taxon>
        <taxon>Rhodobacterales</taxon>
        <taxon>Paracoccaceae</taxon>
        <taxon>Yoonia</taxon>
    </lineage>
</organism>
<dbReference type="RefSeq" id="WP_342070904.1">
    <property type="nucleotide sequence ID" value="NZ_CP151762.1"/>
</dbReference>
<feature type="region of interest" description="Disordered" evidence="1">
    <location>
        <begin position="1"/>
        <end position="25"/>
    </location>
</feature>
<dbReference type="GO" id="GO:0005524">
    <property type="term" value="F:ATP binding"/>
    <property type="evidence" value="ECO:0007669"/>
    <property type="project" value="InterPro"/>
</dbReference>
<dbReference type="SUPFAM" id="SSF52540">
    <property type="entry name" value="P-loop containing nucleoside triphosphate hydrolases"/>
    <property type="match status" value="1"/>
</dbReference>
<sequence>MTKHLPSLDETRPVSLLDADEPPHNPWTGLHTKRRFFENDEVAALLHRGLFYARAGVPLHFRGTAGRGKTAVALEIANRLGRPVSVMTGNDWLDIEDMVGKQVGQSTHAVVDKYIQRVRRSEETTRYDWENAILADAMLKGHTLVYDEFTRSNAKANGILLSVLEEGILVAADPLADSPRIHAHPNFRIILTSNPHDYAGVNGSPDALLDRMVTFEMSRYSFETESGIVAARTGVPLTLARRMVRLVGDLTPDDQTCSMRACILIAQIAAMRLRTATLSDALLAQISADVLSGRGIAVTTGQIAKYLDQRPQEEKSI</sequence>
<dbReference type="KEGG" id="yag:AABB28_04450"/>
<dbReference type="AlphaFoldDB" id="A0AAN0M4J9"/>
<dbReference type="EMBL" id="CP151762">
    <property type="protein sequence ID" value="WZU64540.1"/>
    <property type="molecule type" value="Genomic_DNA"/>
</dbReference>
<accession>A0AAN0M4J9</accession>
<dbReference type="GO" id="GO:0016887">
    <property type="term" value="F:ATP hydrolysis activity"/>
    <property type="evidence" value="ECO:0007669"/>
    <property type="project" value="InterPro"/>
</dbReference>
<dbReference type="InterPro" id="IPR027417">
    <property type="entry name" value="P-loop_NTPase"/>
</dbReference>
<feature type="compositionally biased region" description="Basic and acidic residues" evidence="1">
    <location>
        <begin position="1"/>
        <end position="12"/>
    </location>
</feature>
<feature type="domain" description="ATPase dynein-related AAA" evidence="2">
    <location>
        <begin position="62"/>
        <end position="212"/>
    </location>
</feature>
<gene>
    <name evidence="3" type="ORF">AABB28_04450</name>
</gene>
<evidence type="ECO:0000259" key="2">
    <source>
        <dbReference type="Pfam" id="PF07728"/>
    </source>
</evidence>
<dbReference type="Gene3D" id="3.40.50.300">
    <property type="entry name" value="P-loop containing nucleotide triphosphate hydrolases"/>
    <property type="match status" value="1"/>
</dbReference>